<reference evidence="3 4" key="1">
    <citation type="journal article" date="2016" name="Nat. Commun.">
        <title>Thousands of microbial genomes shed light on interconnected biogeochemical processes in an aquifer system.</title>
        <authorList>
            <person name="Anantharaman K."/>
            <person name="Brown C.T."/>
            <person name="Hug L.A."/>
            <person name="Sharon I."/>
            <person name="Castelle C.J."/>
            <person name="Probst A.J."/>
            <person name="Thomas B.C."/>
            <person name="Singh A."/>
            <person name="Wilkins M.J."/>
            <person name="Karaoz U."/>
            <person name="Brodie E.L."/>
            <person name="Williams K.H."/>
            <person name="Hubbard S.S."/>
            <person name="Banfield J.F."/>
        </authorList>
    </citation>
    <scope>NUCLEOTIDE SEQUENCE [LARGE SCALE GENOMIC DNA]</scope>
</reference>
<evidence type="ECO:0000313" key="4">
    <source>
        <dbReference type="Proteomes" id="UP000177268"/>
    </source>
</evidence>
<protein>
    <submittedName>
        <fullName evidence="3">Uncharacterized protein</fullName>
    </submittedName>
</protein>
<proteinExistence type="predicted"/>
<keyword evidence="2" id="KW-1133">Transmembrane helix</keyword>
<keyword evidence="1" id="KW-0175">Coiled coil</keyword>
<evidence type="ECO:0000313" key="3">
    <source>
        <dbReference type="EMBL" id="OGG11425.1"/>
    </source>
</evidence>
<accession>A0A1F5ZGE7</accession>
<evidence type="ECO:0000256" key="1">
    <source>
        <dbReference type="SAM" id="Coils"/>
    </source>
</evidence>
<comment type="caution">
    <text evidence="3">The sequence shown here is derived from an EMBL/GenBank/DDBJ whole genome shotgun (WGS) entry which is preliminary data.</text>
</comment>
<sequence length="243" mass="27790">MEGMDTTTILEILAVMVGILVVSQMAVLWFVLRIRRKTMTPDELLRDSRIKTENTIQRAIQQANKILVSAELKGIQLLSHEKVDSNELANQFQTHLQTIEKALEDQLEHSANYAESTYTGFARTAEKMINDHIAKNQKIVEDKSQEMIENTERLFTMLSQYVEAAIRSELEKELAKSKEEIAVYRQERMKVIDERIVDILEDVLRVTLQKKLSLADQSDLMYKALEEAKRGSAFSATTQKANG</sequence>
<dbReference type="EMBL" id="MFIZ01000028">
    <property type="protein sequence ID" value="OGG11425.1"/>
    <property type="molecule type" value="Genomic_DNA"/>
</dbReference>
<dbReference type="Proteomes" id="UP000177268">
    <property type="component" value="Unassembled WGS sequence"/>
</dbReference>
<name>A0A1F5ZGE7_9BACT</name>
<organism evidence="3 4">
    <name type="scientific">Candidatus Gottesmanbacteria bacterium RBG_13_45_10</name>
    <dbReference type="NCBI Taxonomy" id="1798370"/>
    <lineage>
        <taxon>Bacteria</taxon>
        <taxon>Candidatus Gottesmaniibacteriota</taxon>
    </lineage>
</organism>
<dbReference type="AlphaFoldDB" id="A0A1F5ZGE7"/>
<keyword evidence="2" id="KW-0472">Membrane</keyword>
<gene>
    <name evidence="3" type="ORF">A2Z00_05575</name>
</gene>
<feature type="coiled-coil region" evidence="1">
    <location>
        <begin position="167"/>
        <end position="194"/>
    </location>
</feature>
<keyword evidence="2" id="KW-0812">Transmembrane</keyword>
<dbReference type="STRING" id="1798370.A2Z00_05575"/>
<evidence type="ECO:0000256" key="2">
    <source>
        <dbReference type="SAM" id="Phobius"/>
    </source>
</evidence>
<feature type="transmembrane region" description="Helical" evidence="2">
    <location>
        <begin position="12"/>
        <end position="32"/>
    </location>
</feature>